<evidence type="ECO:0000259" key="3">
    <source>
        <dbReference type="Pfam" id="PF25919"/>
    </source>
</evidence>
<dbReference type="Pfam" id="PF25975">
    <property type="entry name" value="CzcB_C"/>
    <property type="match status" value="1"/>
</dbReference>
<name>A0A077EFE9_9FLAO</name>
<dbReference type="Gene3D" id="6.10.140.730">
    <property type="match status" value="1"/>
</dbReference>
<evidence type="ECO:0000313" key="5">
    <source>
        <dbReference type="EMBL" id="AIL45288.1"/>
    </source>
</evidence>
<dbReference type="eggNOG" id="COG0845">
    <property type="taxonomic scope" value="Bacteria"/>
</dbReference>
<evidence type="ECO:0000259" key="2">
    <source>
        <dbReference type="Pfam" id="PF25869"/>
    </source>
</evidence>
<dbReference type="PANTHER" id="PTHR30097">
    <property type="entry name" value="CATION EFFLUX SYSTEM PROTEIN CUSB"/>
    <property type="match status" value="1"/>
</dbReference>
<keyword evidence="1" id="KW-0813">Transport</keyword>
<dbReference type="RefSeq" id="WP_024563788.1">
    <property type="nucleotide sequence ID" value="NZ_CP007547.1"/>
</dbReference>
<dbReference type="GO" id="GO:0030288">
    <property type="term" value="C:outer membrane-bounded periplasmic space"/>
    <property type="evidence" value="ECO:0007669"/>
    <property type="project" value="TreeGrafter"/>
</dbReference>
<evidence type="ECO:0000313" key="6">
    <source>
        <dbReference type="Proteomes" id="UP000028933"/>
    </source>
</evidence>
<dbReference type="InterPro" id="IPR051909">
    <property type="entry name" value="MFP_Cation_Efflux"/>
</dbReference>
<dbReference type="EMBL" id="CP007547">
    <property type="protein sequence ID" value="AIL45288.1"/>
    <property type="molecule type" value="Genomic_DNA"/>
</dbReference>
<sequence length="394" mass="43331">MKYTVYTLLITLILNGCGKNDDSNASGSGHDVHKNMKQIKKNSSQNGKNSIELNALLKPTNEFVVSTISVISLQTGEKKINITGLGIIDYDTRQIGNIAARVSGRIEKLYIRYKYQKVVKGQKVMEIYSPELMDAQQDLLFLLKNDKSNQAMIAAARQKLLLLGMSSGQLQSITKRGTPDFTVFVYSSYTGHVHEAGTPTSMKPKSTATNAMPGSSSISLELPIKEGMYVQKGQTVFSVFDPNKAWVSLNIFSNEISIVKKGQLATVIPEVNPNKKFVQNIGFIEPFFRTGNKTLTARIYFDNSRLGLPIGSQVKSEIASKKSSSWLPKEAVVSLGLSKVVFKKVQDGFIASKIISGIETDGYVEILEGISQKDSVAGNAQYLMDSESFIRTKN</sequence>
<dbReference type="InterPro" id="IPR058791">
    <property type="entry name" value="3HB_CusB"/>
</dbReference>
<dbReference type="Gene3D" id="2.40.30.170">
    <property type="match status" value="1"/>
</dbReference>
<feature type="domain" description="CusB-like three alpha-helical bundle" evidence="2">
    <location>
        <begin position="131"/>
        <end position="179"/>
    </location>
</feature>
<organism evidence="5 6">
    <name type="scientific">Elizabethkingia anophelis NUHP1</name>
    <dbReference type="NCBI Taxonomy" id="1338011"/>
    <lineage>
        <taxon>Bacteria</taxon>
        <taxon>Pseudomonadati</taxon>
        <taxon>Bacteroidota</taxon>
        <taxon>Flavobacteriia</taxon>
        <taxon>Flavobacteriales</taxon>
        <taxon>Weeksellaceae</taxon>
        <taxon>Elizabethkingia</taxon>
    </lineage>
</organism>
<dbReference type="STRING" id="1338011.BD94_1513"/>
<gene>
    <name evidence="5" type="ORF">BD94_1513</name>
</gene>
<evidence type="ECO:0000259" key="4">
    <source>
        <dbReference type="Pfam" id="PF25975"/>
    </source>
</evidence>
<dbReference type="KEGG" id="eao:BD94_1513"/>
<dbReference type="InterPro" id="IPR058790">
    <property type="entry name" value="BSH_CusB"/>
</dbReference>
<dbReference type="PANTHER" id="PTHR30097:SF15">
    <property type="entry name" value="CATION EFFLUX SYSTEM PROTEIN CUSB"/>
    <property type="match status" value="1"/>
</dbReference>
<evidence type="ECO:0000256" key="1">
    <source>
        <dbReference type="ARBA" id="ARBA00022448"/>
    </source>
</evidence>
<dbReference type="Gene3D" id="2.40.420.20">
    <property type="match status" value="1"/>
</dbReference>
<dbReference type="Proteomes" id="UP000028933">
    <property type="component" value="Chromosome"/>
</dbReference>
<protein>
    <submittedName>
        <fullName evidence="5">Putative Co/Zn/Cd efflux system membrane fusion protein</fullName>
    </submittedName>
</protein>
<dbReference type="AlphaFoldDB" id="A0A077EFE9"/>
<proteinExistence type="predicted"/>
<dbReference type="GO" id="GO:0046914">
    <property type="term" value="F:transition metal ion binding"/>
    <property type="evidence" value="ECO:0007669"/>
    <property type="project" value="TreeGrafter"/>
</dbReference>
<reference evidence="5" key="2">
    <citation type="journal article" date="2015" name="Genome Biol. Evol.">
        <title>Complete Genome Sequence and Transcriptomic Analysis of the Novel Pathogen Elizabethkingia anophelis in Response to Oxidative Stress.</title>
        <authorList>
            <person name="Li Y."/>
            <person name="Liu Y."/>
            <person name="Chew S.C."/>
            <person name="Tay M."/>
            <person name="Salido M.M."/>
            <person name="Teo J."/>
            <person name="Lauro F.M."/>
            <person name="Givskov M."/>
            <person name="Yang L."/>
        </authorList>
    </citation>
    <scope>NUCLEOTIDE SEQUENCE</scope>
    <source>
        <strain evidence="5">NUHP1</strain>
    </source>
</reference>
<reference evidence="5" key="1">
    <citation type="journal article" date="2013" name="Lancet">
        <title>First case of E anophelis outbreak in an intensive-care unit.</title>
        <authorList>
            <person name="Teo J."/>
            <person name="Tan S.Y."/>
            <person name="Tay M."/>
            <person name="Ding Y."/>
            <person name="Kjelleberg S."/>
            <person name="Givskov M."/>
            <person name="Lin R.T."/>
            <person name="Yang L."/>
        </authorList>
    </citation>
    <scope>NUCLEOTIDE SEQUENCE [LARGE SCALE GENOMIC DNA]</scope>
    <source>
        <strain evidence="5">NUHP1</strain>
    </source>
</reference>
<dbReference type="GO" id="GO:0060003">
    <property type="term" value="P:copper ion export"/>
    <property type="evidence" value="ECO:0007669"/>
    <property type="project" value="TreeGrafter"/>
</dbReference>
<dbReference type="Pfam" id="PF25869">
    <property type="entry name" value="3HB_CusB"/>
    <property type="match status" value="1"/>
</dbReference>
<dbReference type="InterPro" id="IPR058649">
    <property type="entry name" value="CzcB_C"/>
</dbReference>
<accession>A0A077EFE9</accession>
<dbReference type="HOGENOM" id="CLU_018816_13_1_10"/>
<dbReference type="Pfam" id="PF25919">
    <property type="entry name" value="BSH_CusB"/>
    <property type="match status" value="1"/>
</dbReference>
<feature type="domain" description="CzcB-like C-terminal circularly permuted SH3-like" evidence="4">
    <location>
        <begin position="328"/>
        <end position="379"/>
    </location>
</feature>
<feature type="domain" description="CusB-like barrel-sandwich hybrid" evidence="3">
    <location>
        <begin position="98"/>
        <end position="239"/>
    </location>
</feature>
<dbReference type="GO" id="GO:0015679">
    <property type="term" value="P:plasma membrane copper ion transport"/>
    <property type="evidence" value="ECO:0007669"/>
    <property type="project" value="TreeGrafter"/>
</dbReference>